<reference evidence="1 2" key="1">
    <citation type="submission" date="2017-10" db="EMBL/GenBank/DDBJ databases">
        <title>The draft genome sequence of Lewinella nigricans NBRC 102662.</title>
        <authorList>
            <person name="Wang K."/>
        </authorList>
    </citation>
    <scope>NUCLEOTIDE SEQUENCE [LARGE SCALE GENOMIC DNA]</scope>
    <source>
        <strain evidence="1 2">NBRC 102662</strain>
    </source>
</reference>
<keyword evidence="2" id="KW-1185">Reference proteome</keyword>
<dbReference type="EMBL" id="PDUD01000011">
    <property type="protein sequence ID" value="PHN07170.1"/>
    <property type="molecule type" value="Genomic_DNA"/>
</dbReference>
<accession>A0A2D0NFK7</accession>
<evidence type="ECO:0000313" key="2">
    <source>
        <dbReference type="Proteomes" id="UP000223913"/>
    </source>
</evidence>
<gene>
    <name evidence="1" type="ORF">CRP01_08060</name>
</gene>
<comment type="caution">
    <text evidence="1">The sequence shown here is derived from an EMBL/GenBank/DDBJ whole genome shotgun (WGS) entry which is preliminary data.</text>
</comment>
<name>A0A2D0NFK7_FLAN2</name>
<dbReference type="AlphaFoldDB" id="A0A2D0NFK7"/>
<evidence type="ECO:0000313" key="1">
    <source>
        <dbReference type="EMBL" id="PHN07170.1"/>
    </source>
</evidence>
<dbReference type="Proteomes" id="UP000223913">
    <property type="component" value="Unassembled WGS sequence"/>
</dbReference>
<sequence>MHSGFGAEVLLIARMPKPMLRQCSCSSAWFRLPKAEPRGLLIRWINIQAPYASELLGQATIRKNHFSALQILPFLF</sequence>
<organism evidence="1 2">
    <name type="scientific">Flavilitoribacter nigricans (strain ATCC 23147 / DSM 23189 / NBRC 102662 / NCIMB 1420 / SS-2)</name>
    <name type="common">Lewinella nigricans</name>
    <dbReference type="NCBI Taxonomy" id="1122177"/>
    <lineage>
        <taxon>Bacteria</taxon>
        <taxon>Pseudomonadati</taxon>
        <taxon>Bacteroidota</taxon>
        <taxon>Saprospiria</taxon>
        <taxon>Saprospirales</taxon>
        <taxon>Lewinellaceae</taxon>
        <taxon>Flavilitoribacter</taxon>
    </lineage>
</organism>
<protein>
    <submittedName>
        <fullName evidence="1">Uncharacterized protein</fullName>
    </submittedName>
</protein>
<proteinExistence type="predicted"/>